<evidence type="ECO:0000259" key="1">
    <source>
        <dbReference type="Pfam" id="PF07238"/>
    </source>
</evidence>
<protein>
    <recommendedName>
        <fullName evidence="1">PilZ domain-containing protein</fullName>
    </recommendedName>
</protein>
<dbReference type="Gene3D" id="2.40.10.220">
    <property type="entry name" value="predicted glycosyltransferase like domains"/>
    <property type="match status" value="1"/>
</dbReference>
<dbReference type="AlphaFoldDB" id="A0A0K2G7W6"/>
<dbReference type="SUPFAM" id="SSF141371">
    <property type="entry name" value="PilZ domain-like"/>
    <property type="match status" value="1"/>
</dbReference>
<dbReference type="GO" id="GO:0035438">
    <property type="term" value="F:cyclic-di-GMP binding"/>
    <property type="evidence" value="ECO:0007669"/>
    <property type="project" value="InterPro"/>
</dbReference>
<dbReference type="STRING" id="42253.NITMOv2_0268"/>
<feature type="domain" description="PilZ" evidence="1">
    <location>
        <begin position="56"/>
        <end position="155"/>
    </location>
</feature>
<dbReference type="Proteomes" id="UP000069205">
    <property type="component" value="Chromosome"/>
</dbReference>
<dbReference type="Pfam" id="PF07238">
    <property type="entry name" value="PilZ"/>
    <property type="match status" value="1"/>
</dbReference>
<organism evidence="2 3">
    <name type="scientific">Nitrospira moscoviensis</name>
    <dbReference type="NCBI Taxonomy" id="42253"/>
    <lineage>
        <taxon>Bacteria</taxon>
        <taxon>Pseudomonadati</taxon>
        <taxon>Nitrospirota</taxon>
        <taxon>Nitrospiria</taxon>
        <taxon>Nitrospirales</taxon>
        <taxon>Nitrospiraceae</taxon>
        <taxon>Nitrospira</taxon>
    </lineage>
</organism>
<name>A0A0K2G7W6_NITMO</name>
<dbReference type="InterPro" id="IPR009875">
    <property type="entry name" value="PilZ_domain"/>
</dbReference>
<accession>A0A0K2G7W6</accession>
<reference evidence="2 3" key="1">
    <citation type="journal article" date="2015" name="Proc. Natl. Acad. Sci. U.S.A.">
        <title>Expanded metabolic versatility of ubiquitous nitrite-oxidizing bacteria from the genus Nitrospira.</title>
        <authorList>
            <person name="Koch H."/>
            <person name="Lucker S."/>
            <person name="Albertsen M."/>
            <person name="Kitzinger K."/>
            <person name="Herbold C."/>
            <person name="Spieck E."/>
            <person name="Nielsen P.H."/>
            <person name="Wagner M."/>
            <person name="Daims H."/>
        </authorList>
    </citation>
    <scope>NUCLEOTIDE SEQUENCE [LARGE SCALE GENOMIC DNA]</scope>
    <source>
        <strain evidence="2 3">NSP M-1</strain>
    </source>
</reference>
<dbReference type="EMBL" id="CP011801">
    <property type="protein sequence ID" value="ALA56707.1"/>
    <property type="molecule type" value="Genomic_DNA"/>
</dbReference>
<proteinExistence type="predicted"/>
<sequence length="167" mass="19216">MTSRRCPRCGTIKTKLAPRKTLSDSLCSAFTIYPFRCQLCAKRFRTFLGHRAKLPRRGFERVSVSFPVWIKPRPAPPLHMGREGVLENLSLRGCRIRAETPFALGTRVELEFQYADTSFPITIDEAVVRSITEDGIGLRFVQLQRADERRIRQIIDLWLPEQAESQP</sequence>
<evidence type="ECO:0000313" key="2">
    <source>
        <dbReference type="EMBL" id="ALA56707.1"/>
    </source>
</evidence>
<evidence type="ECO:0000313" key="3">
    <source>
        <dbReference type="Proteomes" id="UP000069205"/>
    </source>
</evidence>
<gene>
    <name evidence="2" type="ORF">NITMOv2_0268</name>
</gene>
<dbReference type="PATRIC" id="fig|42253.5.peg.260"/>
<keyword evidence="3" id="KW-1185">Reference proteome</keyword>
<dbReference type="RefSeq" id="WP_187299321.1">
    <property type="nucleotide sequence ID" value="NZ_CP011801.1"/>
</dbReference>
<dbReference type="KEGG" id="nmv:NITMOv2_0268"/>